<evidence type="ECO:0000313" key="3">
    <source>
        <dbReference type="EMBL" id="APZ33295.1"/>
    </source>
</evidence>
<dbReference type="PANTHER" id="PTHR22674:SF6">
    <property type="entry name" value="NTPASE KAP FAMILY P-LOOP DOMAIN-CONTAINING PROTEIN 1"/>
    <property type="match status" value="1"/>
</dbReference>
<proteinExistence type="predicted"/>
<dbReference type="Proteomes" id="UP000187185">
    <property type="component" value="Chromosome"/>
</dbReference>
<dbReference type="EMBL" id="CP018762">
    <property type="protein sequence ID" value="APZ33295.1"/>
    <property type="molecule type" value="Genomic_DNA"/>
</dbReference>
<dbReference type="OrthoDB" id="88903at2"/>
<dbReference type="InterPro" id="IPR011646">
    <property type="entry name" value="KAP_P-loop"/>
</dbReference>
<dbReference type="Gene3D" id="3.40.50.300">
    <property type="entry name" value="P-loop containing nucleotide triphosphate hydrolases"/>
    <property type="match status" value="1"/>
</dbReference>
<dbReference type="AlphaFoldDB" id="A0A1P8U5A6"/>
<feature type="compositionally biased region" description="Low complexity" evidence="1">
    <location>
        <begin position="333"/>
        <end position="356"/>
    </location>
</feature>
<keyword evidence="4" id="KW-1185">Reference proteome</keyword>
<sequence length="401" mass="43379">MTSKTSVVTNRIVADVPTEYPGLGFEDYAAALTDAIAAADRPQFTVGLYGKWGSGKSSLLKAMNRILEADANVITVEFDAWRYQRSQEIVIPLLHAVFSAVQKTNDHALARAVGRLLRAFGVSLGFKIPVVGIEFSAADVRAAWDEESSPPVTLDDAFARPFEELRRVGEALDGRRIVVFVDDLDRCTTENVVGMLESINVITDVAGFVFVLALDYDVVTQAVQKRYPHANGHEFIEKIIQVPFRIPSAMTTAPGALEALVPGFSGLRHLEGLTIELEDAIEIAFRGNPRSVKRFVNALTLLMRILESRRAQFNAQLLTRILRKAVTAARSYPSTPATSRRTTPASSRRPLAAESSARAAVSRAAVSAAAASRRRSCSTTSLARHADVSATSPPTGDSIGG</sequence>
<dbReference type="PANTHER" id="PTHR22674">
    <property type="entry name" value="NTPASE, KAP FAMILY P-LOOP DOMAIN-CONTAINING 1"/>
    <property type="match status" value="1"/>
</dbReference>
<evidence type="ECO:0000313" key="4">
    <source>
        <dbReference type="Proteomes" id="UP000187185"/>
    </source>
</evidence>
<name>A0A1P8U5A6_9MICO</name>
<reference evidence="3 4" key="1">
    <citation type="submission" date="2016-12" db="EMBL/GenBank/DDBJ databases">
        <title>Complete genome sequence of Microbacterium aurum KACC 15219.</title>
        <authorList>
            <person name="Jung Y."/>
            <person name="Shin J.-H."/>
            <person name="Lee Y.-J."/>
            <person name="Yi H."/>
            <person name="Bahn Y.-S."/>
            <person name="Kim J.F."/>
            <person name="Lee D.-W."/>
        </authorList>
    </citation>
    <scope>NUCLEOTIDE SEQUENCE [LARGE SCALE GENOMIC DNA]</scope>
    <source>
        <strain evidence="3 4">KACC 15219</strain>
    </source>
</reference>
<dbReference type="SUPFAM" id="SSF52540">
    <property type="entry name" value="P-loop containing nucleoside triphosphate hydrolases"/>
    <property type="match status" value="1"/>
</dbReference>
<feature type="compositionally biased region" description="Low complexity" evidence="1">
    <location>
        <begin position="370"/>
        <end position="383"/>
    </location>
</feature>
<dbReference type="KEGG" id="maur:BOH66_02575"/>
<organism evidence="3 4">
    <name type="scientific">Microbacterium aurum</name>
    <dbReference type="NCBI Taxonomy" id="36805"/>
    <lineage>
        <taxon>Bacteria</taxon>
        <taxon>Bacillati</taxon>
        <taxon>Actinomycetota</taxon>
        <taxon>Actinomycetes</taxon>
        <taxon>Micrococcales</taxon>
        <taxon>Microbacteriaceae</taxon>
        <taxon>Microbacterium</taxon>
    </lineage>
</organism>
<gene>
    <name evidence="3" type="ORF">BOH66_02575</name>
</gene>
<dbReference type="RefSeq" id="WP_076689011.1">
    <property type="nucleotide sequence ID" value="NZ_CP018762.1"/>
</dbReference>
<feature type="region of interest" description="Disordered" evidence="1">
    <location>
        <begin position="370"/>
        <end position="401"/>
    </location>
</feature>
<feature type="domain" description="KAP NTPase" evidence="2">
    <location>
        <begin position="26"/>
        <end position="305"/>
    </location>
</feature>
<dbReference type="Pfam" id="PF07693">
    <property type="entry name" value="KAP_NTPase"/>
    <property type="match status" value="1"/>
</dbReference>
<feature type="region of interest" description="Disordered" evidence="1">
    <location>
        <begin position="329"/>
        <end position="356"/>
    </location>
</feature>
<dbReference type="STRING" id="36805.BOH66_02575"/>
<dbReference type="InterPro" id="IPR052754">
    <property type="entry name" value="NTPase_KAP_P-loop"/>
</dbReference>
<evidence type="ECO:0000259" key="2">
    <source>
        <dbReference type="Pfam" id="PF07693"/>
    </source>
</evidence>
<protein>
    <recommendedName>
        <fullName evidence="2">KAP NTPase domain-containing protein</fullName>
    </recommendedName>
</protein>
<accession>A0A1P8U5A6</accession>
<evidence type="ECO:0000256" key="1">
    <source>
        <dbReference type="SAM" id="MobiDB-lite"/>
    </source>
</evidence>
<dbReference type="InterPro" id="IPR027417">
    <property type="entry name" value="P-loop_NTPase"/>
</dbReference>